<sequence length="137" mass="14898">MTRVTTRHVTHEDYNRLGRCRVHAGLAFPHGIPPEHSGLEEPDFSIGDQRLQALPLHSVEFSQPMALYARKVQPHASTGCAMHGPSRKWQVCRSGSAVSIHVGSPTHAILIGEHQDVSSGTHCGECDTADLDTVMAN</sequence>
<evidence type="ECO:0000313" key="2">
    <source>
        <dbReference type="Proteomes" id="UP001259832"/>
    </source>
</evidence>
<name>A0AAD9G3E6_9STRA</name>
<dbReference type="Proteomes" id="UP001259832">
    <property type="component" value="Unassembled WGS sequence"/>
</dbReference>
<evidence type="ECO:0000313" key="1">
    <source>
        <dbReference type="EMBL" id="KAK1930702.1"/>
    </source>
</evidence>
<gene>
    <name evidence="1" type="ORF">P3T76_013659</name>
</gene>
<proteinExistence type="predicted"/>
<comment type="caution">
    <text evidence="1">The sequence shown here is derived from an EMBL/GenBank/DDBJ whole genome shotgun (WGS) entry which is preliminary data.</text>
</comment>
<organism evidence="1 2">
    <name type="scientific">Phytophthora citrophthora</name>
    <dbReference type="NCBI Taxonomy" id="4793"/>
    <lineage>
        <taxon>Eukaryota</taxon>
        <taxon>Sar</taxon>
        <taxon>Stramenopiles</taxon>
        <taxon>Oomycota</taxon>
        <taxon>Peronosporomycetes</taxon>
        <taxon>Peronosporales</taxon>
        <taxon>Peronosporaceae</taxon>
        <taxon>Phytophthora</taxon>
    </lineage>
</organism>
<reference evidence="1" key="1">
    <citation type="submission" date="2023-08" db="EMBL/GenBank/DDBJ databases">
        <title>Reference Genome Resource for the Citrus Pathogen Phytophthora citrophthora.</title>
        <authorList>
            <person name="Moller H."/>
            <person name="Coetzee B."/>
            <person name="Rose L.J."/>
            <person name="Van Niekerk J.M."/>
        </authorList>
    </citation>
    <scope>NUCLEOTIDE SEQUENCE</scope>
    <source>
        <strain evidence="1">STE-U-9442</strain>
    </source>
</reference>
<dbReference type="EMBL" id="JASMQC010000037">
    <property type="protein sequence ID" value="KAK1930702.1"/>
    <property type="molecule type" value="Genomic_DNA"/>
</dbReference>
<keyword evidence="2" id="KW-1185">Reference proteome</keyword>
<dbReference type="AlphaFoldDB" id="A0AAD9G3E6"/>
<accession>A0AAD9G3E6</accession>
<protein>
    <submittedName>
        <fullName evidence="1">Uncharacterized protein</fullName>
    </submittedName>
</protein>